<dbReference type="EMBL" id="CAJVPL010000356">
    <property type="protein sequence ID" value="CAG8487231.1"/>
    <property type="molecule type" value="Genomic_DNA"/>
</dbReference>
<dbReference type="Proteomes" id="UP000789831">
    <property type="component" value="Unassembled WGS sequence"/>
</dbReference>
<evidence type="ECO:0000313" key="1">
    <source>
        <dbReference type="EMBL" id="CAG8487231.1"/>
    </source>
</evidence>
<accession>A0A9N8WIZ5</accession>
<feature type="non-terminal residue" evidence="1">
    <location>
        <position position="294"/>
    </location>
</feature>
<keyword evidence="2" id="KW-1185">Reference proteome</keyword>
<organism evidence="1 2">
    <name type="scientific">Ambispora gerdemannii</name>
    <dbReference type="NCBI Taxonomy" id="144530"/>
    <lineage>
        <taxon>Eukaryota</taxon>
        <taxon>Fungi</taxon>
        <taxon>Fungi incertae sedis</taxon>
        <taxon>Mucoromycota</taxon>
        <taxon>Glomeromycotina</taxon>
        <taxon>Glomeromycetes</taxon>
        <taxon>Archaeosporales</taxon>
        <taxon>Ambisporaceae</taxon>
        <taxon>Ambispora</taxon>
    </lineage>
</organism>
<evidence type="ECO:0000313" key="2">
    <source>
        <dbReference type="Proteomes" id="UP000789831"/>
    </source>
</evidence>
<protein>
    <submittedName>
        <fullName evidence="1">7570_t:CDS:1</fullName>
    </submittedName>
</protein>
<dbReference type="AlphaFoldDB" id="A0A9N8WIZ5"/>
<name>A0A9N8WIZ5_9GLOM</name>
<sequence length="294" mass="33062">SPEILPQISTSPCDCPGILPECNLLLQDILSHRSEDRHTTGYLDRRKKLHAKPASNIIDDKCSANVSLAIITMLIITMLTTNVSSRQTTASSSSFWIHSLTLIPFGPRYTTDDLSLSAWHIPSLQYDEHLNINYFEGKFIDSSDNRTELELIMEDTLPYKSELTMLATFGMCSENGNKCHIRLANSRLSSDNLVAEKQFHLSFKQASLIENETIIESLAEGAHVMRGVSDRNAFGNEDSREYRMLLSQNETYEYLDSSGKEPEGGFGLAALEQNIDVFWKARIWISVGFTKLSN</sequence>
<proteinExistence type="predicted"/>
<gene>
    <name evidence="1" type="ORF">AGERDE_LOCUS3552</name>
</gene>
<reference evidence="1" key="1">
    <citation type="submission" date="2021-06" db="EMBL/GenBank/DDBJ databases">
        <authorList>
            <person name="Kallberg Y."/>
            <person name="Tangrot J."/>
            <person name="Rosling A."/>
        </authorList>
    </citation>
    <scope>NUCLEOTIDE SEQUENCE</scope>
    <source>
        <strain evidence="1">MT106</strain>
    </source>
</reference>
<comment type="caution">
    <text evidence="1">The sequence shown here is derived from an EMBL/GenBank/DDBJ whole genome shotgun (WGS) entry which is preliminary data.</text>
</comment>